<evidence type="ECO:0000313" key="1">
    <source>
        <dbReference type="EMBL" id="MCW1073807.1"/>
    </source>
</evidence>
<proteinExistence type="predicted"/>
<organism evidence="1 2">
    <name type="scientific">Streptococcus anginosus</name>
    <dbReference type="NCBI Taxonomy" id="1328"/>
    <lineage>
        <taxon>Bacteria</taxon>
        <taxon>Bacillati</taxon>
        <taxon>Bacillota</taxon>
        <taxon>Bacilli</taxon>
        <taxon>Lactobacillales</taxon>
        <taxon>Streptococcaceae</taxon>
        <taxon>Streptococcus</taxon>
        <taxon>Streptococcus anginosus group</taxon>
    </lineage>
</organism>
<feature type="non-terminal residue" evidence="1">
    <location>
        <position position="1"/>
    </location>
</feature>
<dbReference type="EMBL" id="JAPAIK010000623">
    <property type="protein sequence ID" value="MCW1073807.1"/>
    <property type="molecule type" value="Genomic_DNA"/>
</dbReference>
<accession>A0AAW5TJU1</accession>
<dbReference type="Proteomes" id="UP001208853">
    <property type="component" value="Unassembled WGS sequence"/>
</dbReference>
<sequence>TSWAQVEEGHDGAAARLVTSDGCGPHLGLDTYRAAVHAVWEARDRGLSENVTLEDIIVERR</sequence>
<gene>
    <name evidence="1" type="ORF">OJ930_12595</name>
</gene>
<name>A0AAW5TJU1_STRAP</name>
<evidence type="ECO:0000313" key="2">
    <source>
        <dbReference type="Proteomes" id="UP001208853"/>
    </source>
</evidence>
<dbReference type="AlphaFoldDB" id="A0AAW5TJU1"/>
<reference evidence="1" key="1">
    <citation type="submission" date="2022-10" db="EMBL/GenBank/DDBJ databases">
        <title>Comparative genomic study of S. anginosus.</title>
        <authorList>
            <person name="Prasad A."/>
            <person name="Ene A."/>
            <person name="Jablonska S."/>
            <person name="Du J."/>
            <person name="Wolfe A.J."/>
            <person name="Putonti C."/>
        </authorList>
    </citation>
    <scope>NUCLEOTIDE SEQUENCE</scope>
    <source>
        <strain evidence="1">UMB6888</strain>
    </source>
</reference>
<comment type="caution">
    <text evidence="1">The sequence shown here is derived from an EMBL/GenBank/DDBJ whole genome shotgun (WGS) entry which is preliminary data.</text>
</comment>
<protein>
    <submittedName>
        <fullName evidence="1">Uncharacterized protein</fullName>
    </submittedName>
</protein>